<dbReference type="RefSeq" id="XP_009547659.1">
    <property type="nucleotide sequence ID" value="XM_009549364.1"/>
</dbReference>
<dbReference type="PANTHER" id="PTHR18901:SF38">
    <property type="entry name" value="PSEUDOURIDINE-5'-PHOSPHATASE"/>
    <property type="match status" value="1"/>
</dbReference>
<dbReference type="eggNOG" id="KOG2914">
    <property type="taxonomic scope" value="Eukaryota"/>
</dbReference>
<organism evidence="1 2">
    <name type="scientific">Heterobasidion irregulare (strain TC 32-1)</name>
    <dbReference type="NCBI Taxonomy" id="747525"/>
    <lineage>
        <taxon>Eukaryota</taxon>
        <taxon>Fungi</taxon>
        <taxon>Dikarya</taxon>
        <taxon>Basidiomycota</taxon>
        <taxon>Agaricomycotina</taxon>
        <taxon>Agaricomycetes</taxon>
        <taxon>Russulales</taxon>
        <taxon>Bondarzewiaceae</taxon>
        <taxon>Heterobasidion</taxon>
        <taxon>Heterobasidion annosum species complex</taxon>
    </lineage>
</organism>
<dbReference type="OrthoDB" id="40579at2759"/>
<dbReference type="InterPro" id="IPR023214">
    <property type="entry name" value="HAD_sf"/>
</dbReference>
<dbReference type="AlphaFoldDB" id="W4K576"/>
<dbReference type="Proteomes" id="UP000030671">
    <property type="component" value="Unassembled WGS sequence"/>
</dbReference>
<proteinExistence type="predicted"/>
<accession>W4K576</accession>
<reference evidence="1 2" key="1">
    <citation type="journal article" date="2012" name="New Phytol.">
        <title>Insight into trade-off between wood decay and parasitism from the genome of a fungal forest pathogen.</title>
        <authorList>
            <person name="Olson A."/>
            <person name="Aerts A."/>
            <person name="Asiegbu F."/>
            <person name="Belbahri L."/>
            <person name="Bouzid O."/>
            <person name="Broberg A."/>
            <person name="Canback B."/>
            <person name="Coutinho P.M."/>
            <person name="Cullen D."/>
            <person name="Dalman K."/>
            <person name="Deflorio G."/>
            <person name="van Diepen L.T."/>
            <person name="Dunand C."/>
            <person name="Duplessis S."/>
            <person name="Durling M."/>
            <person name="Gonthier P."/>
            <person name="Grimwood J."/>
            <person name="Fossdal C.G."/>
            <person name="Hansson D."/>
            <person name="Henrissat B."/>
            <person name="Hietala A."/>
            <person name="Himmelstrand K."/>
            <person name="Hoffmeister D."/>
            <person name="Hogberg N."/>
            <person name="James T.Y."/>
            <person name="Karlsson M."/>
            <person name="Kohler A."/>
            <person name="Kues U."/>
            <person name="Lee Y.H."/>
            <person name="Lin Y.C."/>
            <person name="Lind M."/>
            <person name="Lindquist E."/>
            <person name="Lombard V."/>
            <person name="Lucas S."/>
            <person name="Lunden K."/>
            <person name="Morin E."/>
            <person name="Murat C."/>
            <person name="Park J."/>
            <person name="Raffaello T."/>
            <person name="Rouze P."/>
            <person name="Salamov A."/>
            <person name="Schmutz J."/>
            <person name="Solheim H."/>
            <person name="Stahlberg J."/>
            <person name="Velez H."/>
            <person name="de Vries R.P."/>
            <person name="Wiebenga A."/>
            <person name="Woodward S."/>
            <person name="Yakovlev I."/>
            <person name="Garbelotto M."/>
            <person name="Martin F."/>
            <person name="Grigoriev I.V."/>
            <person name="Stenlid J."/>
        </authorList>
    </citation>
    <scope>NUCLEOTIDE SEQUENCE [LARGE SCALE GENOMIC DNA]</scope>
    <source>
        <strain evidence="1 2">TC 32-1</strain>
    </source>
</reference>
<dbReference type="SUPFAM" id="SSF56784">
    <property type="entry name" value="HAD-like"/>
    <property type="match status" value="1"/>
</dbReference>
<sequence>MAARRQIQYVLFDMDGLMIDSERVYTDVTNEILAEYGAEMTWDIKAGLMGKPEHDAAAHLLSFFPSIPISLEDYLTRRNLLQDQSWPHVQLLPGIRKIVQHLHRHRIPIAIATGSRRRNFEMKTEHLQDVFGLFGHNVVCGDDEWIKTGHGKPFPDVFLVAARDCLGRNVGDKGDTGEKEGDMCSADEQAERAKGLVFEDAIPGVQAGKRAGMSVVWVPDPNLLKLETQGPAAPDQVLGSLEDFVPEEWGLPPYDSD</sequence>
<protein>
    <submittedName>
        <fullName evidence="1">Uncharacterized protein</fullName>
    </submittedName>
</protein>
<dbReference type="KEGG" id="hir:HETIRDRAFT_320687"/>
<gene>
    <name evidence="1" type="ORF">HETIRDRAFT_320687</name>
</gene>
<dbReference type="Gene3D" id="3.40.50.1000">
    <property type="entry name" value="HAD superfamily/HAD-like"/>
    <property type="match status" value="1"/>
</dbReference>
<dbReference type="PANTHER" id="PTHR18901">
    <property type="entry name" value="2-DEOXYGLUCOSE-6-PHOSPHATE PHOSPHATASE 2"/>
    <property type="match status" value="1"/>
</dbReference>
<dbReference type="InterPro" id="IPR036412">
    <property type="entry name" value="HAD-like_sf"/>
</dbReference>
<evidence type="ECO:0000313" key="1">
    <source>
        <dbReference type="EMBL" id="ETW80973.1"/>
    </source>
</evidence>
<dbReference type="Pfam" id="PF00702">
    <property type="entry name" value="Hydrolase"/>
    <property type="match status" value="1"/>
</dbReference>
<dbReference type="GO" id="GO:0016791">
    <property type="term" value="F:phosphatase activity"/>
    <property type="evidence" value="ECO:0007669"/>
    <property type="project" value="TreeGrafter"/>
</dbReference>
<dbReference type="FunCoup" id="W4K576">
    <property type="interactions" value="27"/>
</dbReference>
<dbReference type="InParanoid" id="W4K576"/>
<dbReference type="InterPro" id="IPR023198">
    <property type="entry name" value="PGP-like_dom2"/>
</dbReference>
<keyword evidence="2" id="KW-1185">Reference proteome</keyword>
<dbReference type="FunFam" id="1.10.150.240:FF:000001">
    <property type="entry name" value="Haloacid dehalogenase-like hydrolase domain"/>
    <property type="match status" value="1"/>
</dbReference>
<dbReference type="SFLD" id="SFLDS00003">
    <property type="entry name" value="Haloacid_Dehalogenase"/>
    <property type="match status" value="1"/>
</dbReference>
<name>W4K576_HETIT</name>
<evidence type="ECO:0000313" key="2">
    <source>
        <dbReference type="Proteomes" id="UP000030671"/>
    </source>
</evidence>
<dbReference type="EMBL" id="KI925459">
    <property type="protein sequence ID" value="ETW80973.1"/>
    <property type="molecule type" value="Genomic_DNA"/>
</dbReference>
<dbReference type="SFLD" id="SFLDG01129">
    <property type="entry name" value="C1.5:_HAD__Beta-PGM__Phosphata"/>
    <property type="match status" value="1"/>
</dbReference>
<dbReference type="Gene3D" id="1.10.150.240">
    <property type="entry name" value="Putative phosphatase, domain 2"/>
    <property type="match status" value="1"/>
</dbReference>
<dbReference type="HOGENOM" id="CLU_045011_13_0_1"/>
<dbReference type="GeneID" id="20670683"/>
<dbReference type="STRING" id="747525.W4K576"/>